<dbReference type="Proteomes" id="UP000630097">
    <property type="component" value="Unassembled WGS sequence"/>
</dbReference>
<feature type="signal peptide" evidence="2">
    <location>
        <begin position="1"/>
        <end position="30"/>
    </location>
</feature>
<sequence>MKHARSSHRMQPAALSWKCLLAATTMTVSAVMTGGLGAVAFADAAPAVPGQAAVSGSPAPSAPAGPAAKADDQPHFDRVVVNDGKDIVVGTEDSTFTMSFTVTDPSGVFRGPISASLFHGTWQGEGGVIGGIAPRYDCEHPDSATMTCDFIDWIYIKGHLRNAMAGGPWMANVSAAGLYEDVATTTQVKREAKLKAGFSGKKGKISATGGLTRADWDHGTYTGYAGRDVQLQFRKAGTHSYSTVSSVKTDRTGRLDTSVKAPADGYWRWYFPGDSTTGAAATADVHVDVRKG</sequence>
<evidence type="ECO:0008006" key="5">
    <source>
        <dbReference type="Google" id="ProtNLM"/>
    </source>
</evidence>
<feature type="compositionally biased region" description="Low complexity" evidence="1">
    <location>
        <begin position="50"/>
        <end position="68"/>
    </location>
</feature>
<evidence type="ECO:0000256" key="1">
    <source>
        <dbReference type="SAM" id="MobiDB-lite"/>
    </source>
</evidence>
<evidence type="ECO:0000313" key="3">
    <source>
        <dbReference type="EMBL" id="GIG78651.1"/>
    </source>
</evidence>
<keyword evidence="4" id="KW-1185">Reference proteome</keyword>
<gene>
    <name evidence="3" type="ORF">Pka01_17780</name>
</gene>
<accession>A0A8J3M3Y4</accession>
<organism evidence="3 4">
    <name type="scientific">Planotetraspora kaengkrachanensis</name>
    <dbReference type="NCBI Taxonomy" id="575193"/>
    <lineage>
        <taxon>Bacteria</taxon>
        <taxon>Bacillati</taxon>
        <taxon>Actinomycetota</taxon>
        <taxon>Actinomycetes</taxon>
        <taxon>Streptosporangiales</taxon>
        <taxon>Streptosporangiaceae</taxon>
        <taxon>Planotetraspora</taxon>
    </lineage>
</organism>
<dbReference type="AlphaFoldDB" id="A0A8J3M3Y4"/>
<dbReference type="EMBL" id="BONV01000005">
    <property type="protein sequence ID" value="GIG78651.1"/>
    <property type="molecule type" value="Genomic_DNA"/>
</dbReference>
<proteinExistence type="predicted"/>
<comment type="caution">
    <text evidence="3">The sequence shown here is derived from an EMBL/GenBank/DDBJ whole genome shotgun (WGS) entry which is preliminary data.</text>
</comment>
<keyword evidence="2" id="KW-0732">Signal</keyword>
<protein>
    <recommendedName>
        <fullName evidence="5">Calcium-binding protein</fullName>
    </recommendedName>
</protein>
<feature type="chain" id="PRO_5035306108" description="Calcium-binding protein" evidence="2">
    <location>
        <begin position="31"/>
        <end position="292"/>
    </location>
</feature>
<name>A0A8J3M3Y4_9ACTN</name>
<reference evidence="3 4" key="1">
    <citation type="submission" date="2021-01" db="EMBL/GenBank/DDBJ databases">
        <title>Whole genome shotgun sequence of Planotetraspora kaengkrachanensis NBRC 104272.</title>
        <authorList>
            <person name="Komaki H."/>
            <person name="Tamura T."/>
        </authorList>
    </citation>
    <scope>NUCLEOTIDE SEQUENCE [LARGE SCALE GENOMIC DNA]</scope>
    <source>
        <strain evidence="3 4">NBRC 104272</strain>
    </source>
</reference>
<evidence type="ECO:0000256" key="2">
    <source>
        <dbReference type="SAM" id="SignalP"/>
    </source>
</evidence>
<evidence type="ECO:0000313" key="4">
    <source>
        <dbReference type="Proteomes" id="UP000630097"/>
    </source>
</evidence>
<feature type="region of interest" description="Disordered" evidence="1">
    <location>
        <begin position="50"/>
        <end position="74"/>
    </location>
</feature>